<feature type="domain" description="Transmembrane protein TMEM132 fifth" evidence="4">
    <location>
        <begin position="47"/>
        <end position="146"/>
    </location>
</feature>
<evidence type="ECO:0000313" key="7">
    <source>
        <dbReference type="Proteomes" id="UP000694425"/>
    </source>
</evidence>
<dbReference type="Pfam" id="PF23486">
    <property type="entry name" value="Ig_TMEM132_5th"/>
    <property type="match status" value="1"/>
</dbReference>
<feature type="domain" description="Transmembrane protein TMEM132 C-terminal" evidence="3">
    <location>
        <begin position="352"/>
        <end position="433"/>
    </location>
</feature>
<dbReference type="InterPro" id="IPR031436">
    <property type="entry name" value="TMEM132_C"/>
</dbReference>
<dbReference type="Pfam" id="PF15706">
    <property type="entry name" value="TMEM132_C"/>
    <property type="match status" value="1"/>
</dbReference>
<feature type="region of interest" description="Disordered" evidence="1">
    <location>
        <begin position="16"/>
        <end position="38"/>
    </location>
</feature>
<dbReference type="PANTHER" id="PTHR13388:SF12">
    <property type="entry name" value="TRANSMEMBRANE PROTEIN 132B"/>
    <property type="match status" value="1"/>
</dbReference>
<reference evidence="6" key="2">
    <citation type="submission" date="2025-09" db="UniProtKB">
        <authorList>
            <consortium name="Ensembl"/>
        </authorList>
    </citation>
    <scope>IDENTIFICATION</scope>
</reference>
<feature type="transmembrane region" description="Helical" evidence="2">
    <location>
        <begin position="380"/>
        <end position="405"/>
    </location>
</feature>
<dbReference type="InterPro" id="IPR055424">
    <property type="entry name" value="Ig_TMEM132_6th"/>
</dbReference>
<evidence type="ECO:0008006" key="8">
    <source>
        <dbReference type="Google" id="ProtNLM"/>
    </source>
</evidence>
<keyword evidence="2" id="KW-0472">Membrane</keyword>
<keyword evidence="2" id="KW-1133">Transmembrane helix</keyword>
<dbReference type="PANTHER" id="PTHR13388">
    <property type="entry name" value="DETONATOR, ISOFORM E"/>
    <property type="match status" value="1"/>
</dbReference>
<feature type="region of interest" description="Disordered" evidence="1">
    <location>
        <begin position="334"/>
        <end position="366"/>
    </location>
</feature>
<dbReference type="GeneTree" id="ENSGT00940000159630"/>
<evidence type="ECO:0000259" key="3">
    <source>
        <dbReference type="Pfam" id="PF15706"/>
    </source>
</evidence>
<feature type="domain" description="Transmembrane protein TMEM132 sixth" evidence="5">
    <location>
        <begin position="147"/>
        <end position="263"/>
    </location>
</feature>
<evidence type="ECO:0000259" key="5">
    <source>
        <dbReference type="Pfam" id="PF23487"/>
    </source>
</evidence>
<dbReference type="InterPro" id="IPR026307">
    <property type="entry name" value="TMEM132"/>
</dbReference>
<accession>A0A8C7AAR3</accession>
<sequence>NGCSVLVPHRSWADFNSRTEGHPAPGRKVAGRSGGPVAGNQVNVQSDRSDGKGCSLQHQHATVCVLTEVVAEAPEVSQLSSMLGPDWQLDITDLMAEFMKVEEPRFMQLQGGRILDRTFSLPSKVLSPLSDSILAEKTVIVLDDRVTIADLGVQLVAGLSLALQPHRADKRAIVSVVFAQDVLQTPHFNFIFLSCWILVSDGLVIPLDIYDPKDFSVTVSSLGEMVVSVQANLQSRGLVVVAQGEGQEPLIKLEMMISEPCQKTKRKSVLAVGKGNVKVRFEPNIDEHQGGTNNIEGISWEYKDHLSNSIEHEGNQEGTDKEWFQHGACVSHEEHSDKSTKPWSSQEGKEKNFPTQGKLPEPNNPSDLTVTSGGLTDLEIGMYALLCVFCLAILVFLINCVTFAWKYRHKRFAMSKQGNIPYSHDWVWLGNEVELLENPVDITLPSEECTTMIDRGLQFEERSFLLNRSSQKTFHSQLLIDYVYEKDLKIKFTSYTTILLEDSGPCTNSILFDSEDNIKWVCQDMGLGGPRDLRDYMERLQDPM</sequence>
<dbReference type="Proteomes" id="UP000694425">
    <property type="component" value="Unplaced"/>
</dbReference>
<evidence type="ECO:0000256" key="1">
    <source>
        <dbReference type="SAM" id="MobiDB-lite"/>
    </source>
</evidence>
<evidence type="ECO:0000259" key="4">
    <source>
        <dbReference type="Pfam" id="PF23486"/>
    </source>
</evidence>
<protein>
    <recommendedName>
        <fullName evidence="8">Transmembrane protein 132B</fullName>
    </recommendedName>
</protein>
<reference evidence="6" key="1">
    <citation type="submission" date="2025-08" db="UniProtKB">
        <authorList>
            <consortium name="Ensembl"/>
        </authorList>
    </citation>
    <scope>IDENTIFICATION</scope>
</reference>
<name>A0A8C7AAR3_NEOVI</name>
<evidence type="ECO:0000256" key="2">
    <source>
        <dbReference type="SAM" id="Phobius"/>
    </source>
</evidence>
<dbReference type="Pfam" id="PF23487">
    <property type="entry name" value="Ig_TMEM132_6th"/>
    <property type="match status" value="1"/>
</dbReference>
<keyword evidence="2" id="KW-0812">Transmembrane</keyword>
<dbReference type="InterPro" id="IPR055423">
    <property type="entry name" value="Ig_TMEM132_5th"/>
</dbReference>
<organism evidence="6 7">
    <name type="scientific">Neovison vison</name>
    <name type="common">American mink</name>
    <name type="synonym">Mustela vison</name>
    <dbReference type="NCBI Taxonomy" id="452646"/>
    <lineage>
        <taxon>Eukaryota</taxon>
        <taxon>Metazoa</taxon>
        <taxon>Chordata</taxon>
        <taxon>Craniata</taxon>
        <taxon>Vertebrata</taxon>
        <taxon>Euteleostomi</taxon>
        <taxon>Mammalia</taxon>
        <taxon>Eutheria</taxon>
        <taxon>Laurasiatheria</taxon>
        <taxon>Carnivora</taxon>
        <taxon>Caniformia</taxon>
        <taxon>Musteloidea</taxon>
        <taxon>Mustelidae</taxon>
        <taxon>Mustelinae</taxon>
        <taxon>Neogale</taxon>
    </lineage>
</organism>
<proteinExistence type="predicted"/>
<keyword evidence="7" id="KW-1185">Reference proteome</keyword>
<dbReference type="Ensembl" id="ENSNVIT00000000941.1">
    <property type="protein sequence ID" value="ENSNVIP00000000799.1"/>
    <property type="gene ID" value="ENSNVIG00000000715.1"/>
</dbReference>
<evidence type="ECO:0000313" key="6">
    <source>
        <dbReference type="Ensembl" id="ENSNVIP00000000799.1"/>
    </source>
</evidence>
<dbReference type="AlphaFoldDB" id="A0A8C7AAR3"/>